<evidence type="ECO:0000256" key="4">
    <source>
        <dbReference type="ARBA" id="ARBA00023163"/>
    </source>
</evidence>
<comment type="caution">
    <text evidence="8">The sequence shown here is derived from an EMBL/GenBank/DDBJ whole genome shotgun (WGS) entry which is preliminary data.</text>
</comment>
<evidence type="ECO:0000256" key="5">
    <source>
        <dbReference type="ARBA" id="ARBA00023242"/>
    </source>
</evidence>
<dbReference type="PANTHER" id="PTHR47338:SF27">
    <property type="entry name" value="ZN(II)2CYS6 TRANSCRIPTION FACTOR (EUROFUNG)"/>
    <property type="match status" value="1"/>
</dbReference>
<dbReference type="GO" id="GO:0000981">
    <property type="term" value="F:DNA-binding transcription factor activity, RNA polymerase II-specific"/>
    <property type="evidence" value="ECO:0007669"/>
    <property type="project" value="InterPro"/>
</dbReference>
<dbReference type="AlphaFoldDB" id="A0AAD5K5K6"/>
<dbReference type="CDD" id="cd00067">
    <property type="entry name" value="GAL4"/>
    <property type="match status" value="1"/>
</dbReference>
<feature type="region of interest" description="Disordered" evidence="6">
    <location>
        <begin position="135"/>
        <end position="162"/>
    </location>
</feature>
<feature type="domain" description="Zn(2)-C6 fungal-type" evidence="7">
    <location>
        <begin position="20"/>
        <end position="50"/>
    </location>
</feature>
<dbReference type="Gene3D" id="4.10.240.10">
    <property type="entry name" value="Zn(2)-C6 fungal-type DNA-binding domain"/>
    <property type="match status" value="1"/>
</dbReference>
<dbReference type="InterPro" id="IPR050815">
    <property type="entry name" value="TF_fung"/>
</dbReference>
<sequence>MSQNKSTTSVSNGSGNKDLSCLRCRKKKAKCSKTRPACTRCARSNQPCEYPDAPPNLTDLSQKVLSLYDTLRELEDKFMLQYTAQEQEQTEMARTGEKRRRRQSSSTSSSNPKSPPDDMPSIETLSLLNPIIKRPRRQQQQNEQGEQDQQQQQVATLPPGNWSMSLTSNGLSLHAVARNMIEFSTFAKDFSHQLRNNDPENKLTKSWEWYEEETVEDEDEDPLDEDEYLVKVPVYSLPSLLGHQGNNDNFVHNTNTTATIKSLNDNIYNENDEDDDDTPYKNRIQPILDDIISYLRQTYDVLSMDEYPIHLYHITTLLQQLQPFIPFDQKLTTSSQLQPIQLICTITGYAASIQLLTSYKESSHSTELVEDCINYATMMLIELVFQRQKDMNPLPIVACAALLAWMGKSDMAHLATRALCGSDDWDEDNEQWQLLAASLLYYEVYSTTFSCVRSKRKTHYEIGEAESWLLQSAKRLIQQQPSSSSEESPTPSSYYYASSLGLETELVCLLKQVFALFYDKERNGNGSNNNGNSIRKVDVDDVLKIVRNIEEWEHQLPKWTQWTTSKTDTMTHDNIKDINDNSTCSLSARWSKLKMHIHLIHNIVKILLFRPFSIEPFGHQRQQQQGHCTGHGEGGGQEDDSNELLQTHTRTTFLDLSLAAADRATRCINHLQDKNRKMESTDDEWIQAGYHLTQDVIRRVKDAFPCDDELLITVQEIQSRLVQVESIESSTLSL</sequence>
<evidence type="ECO:0000256" key="1">
    <source>
        <dbReference type="ARBA" id="ARBA00004123"/>
    </source>
</evidence>
<evidence type="ECO:0000256" key="2">
    <source>
        <dbReference type="ARBA" id="ARBA00022723"/>
    </source>
</evidence>
<dbReference type="PANTHER" id="PTHR47338">
    <property type="entry name" value="ZN(II)2CYS6 TRANSCRIPTION FACTOR (EUROFUNG)-RELATED"/>
    <property type="match status" value="1"/>
</dbReference>
<comment type="subcellular location">
    <subcellularLocation>
        <location evidence="1">Nucleus</location>
    </subcellularLocation>
</comment>
<evidence type="ECO:0000313" key="9">
    <source>
        <dbReference type="Proteomes" id="UP001209540"/>
    </source>
</evidence>
<dbReference type="GO" id="GO:0008270">
    <property type="term" value="F:zinc ion binding"/>
    <property type="evidence" value="ECO:0007669"/>
    <property type="project" value="InterPro"/>
</dbReference>
<protein>
    <recommendedName>
        <fullName evidence="7">Zn(2)-C6 fungal-type domain-containing protein</fullName>
    </recommendedName>
</protein>
<dbReference type="Pfam" id="PF00172">
    <property type="entry name" value="Zn_clus"/>
    <property type="match status" value="1"/>
</dbReference>
<evidence type="ECO:0000313" key="8">
    <source>
        <dbReference type="EMBL" id="KAI9270535.1"/>
    </source>
</evidence>
<feature type="compositionally biased region" description="Low complexity" evidence="6">
    <location>
        <begin position="138"/>
        <end position="153"/>
    </location>
</feature>
<reference evidence="8" key="1">
    <citation type="journal article" date="2022" name="IScience">
        <title>Evolution of zygomycete secretomes and the origins of terrestrial fungal ecologies.</title>
        <authorList>
            <person name="Chang Y."/>
            <person name="Wang Y."/>
            <person name="Mondo S."/>
            <person name="Ahrendt S."/>
            <person name="Andreopoulos W."/>
            <person name="Barry K."/>
            <person name="Beard J."/>
            <person name="Benny G.L."/>
            <person name="Blankenship S."/>
            <person name="Bonito G."/>
            <person name="Cuomo C."/>
            <person name="Desiro A."/>
            <person name="Gervers K.A."/>
            <person name="Hundley H."/>
            <person name="Kuo A."/>
            <person name="LaButti K."/>
            <person name="Lang B.F."/>
            <person name="Lipzen A."/>
            <person name="O'Donnell K."/>
            <person name="Pangilinan J."/>
            <person name="Reynolds N."/>
            <person name="Sandor L."/>
            <person name="Smith M.E."/>
            <person name="Tsang A."/>
            <person name="Grigoriev I.V."/>
            <person name="Stajich J.E."/>
            <person name="Spatafora J.W."/>
        </authorList>
    </citation>
    <scope>NUCLEOTIDE SEQUENCE</scope>
    <source>
        <strain evidence="8">RSA 2281</strain>
    </source>
</reference>
<dbReference type="PROSITE" id="PS00463">
    <property type="entry name" value="ZN2_CY6_FUNGAL_1"/>
    <property type="match status" value="1"/>
</dbReference>
<dbReference type="Proteomes" id="UP001209540">
    <property type="component" value="Unassembled WGS sequence"/>
</dbReference>
<feature type="region of interest" description="Disordered" evidence="6">
    <location>
        <begin position="620"/>
        <end position="641"/>
    </location>
</feature>
<keyword evidence="9" id="KW-1185">Reference proteome</keyword>
<keyword evidence="2" id="KW-0479">Metal-binding</keyword>
<dbReference type="EMBL" id="JAIXMP010000007">
    <property type="protein sequence ID" value="KAI9270535.1"/>
    <property type="molecule type" value="Genomic_DNA"/>
</dbReference>
<gene>
    <name evidence="8" type="ORF">BDA99DRAFT_602828</name>
</gene>
<proteinExistence type="predicted"/>
<dbReference type="PROSITE" id="PS50048">
    <property type="entry name" value="ZN2_CY6_FUNGAL_2"/>
    <property type="match status" value="1"/>
</dbReference>
<dbReference type="SMART" id="SM00066">
    <property type="entry name" value="GAL4"/>
    <property type="match status" value="1"/>
</dbReference>
<evidence type="ECO:0000259" key="7">
    <source>
        <dbReference type="PROSITE" id="PS50048"/>
    </source>
</evidence>
<evidence type="ECO:0000256" key="6">
    <source>
        <dbReference type="SAM" id="MobiDB-lite"/>
    </source>
</evidence>
<reference evidence="8" key="2">
    <citation type="submission" date="2023-02" db="EMBL/GenBank/DDBJ databases">
        <authorList>
            <consortium name="DOE Joint Genome Institute"/>
            <person name="Mondo S.J."/>
            <person name="Chang Y."/>
            <person name="Wang Y."/>
            <person name="Ahrendt S."/>
            <person name="Andreopoulos W."/>
            <person name="Barry K."/>
            <person name="Beard J."/>
            <person name="Benny G.L."/>
            <person name="Blankenship S."/>
            <person name="Bonito G."/>
            <person name="Cuomo C."/>
            <person name="Desiro A."/>
            <person name="Gervers K.A."/>
            <person name="Hundley H."/>
            <person name="Kuo A."/>
            <person name="LaButti K."/>
            <person name="Lang B.F."/>
            <person name="Lipzen A."/>
            <person name="O'Donnell K."/>
            <person name="Pangilinan J."/>
            <person name="Reynolds N."/>
            <person name="Sandor L."/>
            <person name="Smith M.W."/>
            <person name="Tsang A."/>
            <person name="Grigoriev I.V."/>
            <person name="Stajich J.E."/>
            <person name="Spatafora J.W."/>
        </authorList>
    </citation>
    <scope>NUCLEOTIDE SEQUENCE</scope>
    <source>
        <strain evidence="8">RSA 2281</strain>
    </source>
</reference>
<keyword evidence="5" id="KW-0539">Nucleus</keyword>
<evidence type="ECO:0000256" key="3">
    <source>
        <dbReference type="ARBA" id="ARBA00023015"/>
    </source>
</evidence>
<dbReference type="InterPro" id="IPR001138">
    <property type="entry name" value="Zn2Cys6_DnaBD"/>
</dbReference>
<organism evidence="8 9">
    <name type="scientific">Phascolomyces articulosus</name>
    <dbReference type="NCBI Taxonomy" id="60185"/>
    <lineage>
        <taxon>Eukaryota</taxon>
        <taxon>Fungi</taxon>
        <taxon>Fungi incertae sedis</taxon>
        <taxon>Mucoromycota</taxon>
        <taxon>Mucoromycotina</taxon>
        <taxon>Mucoromycetes</taxon>
        <taxon>Mucorales</taxon>
        <taxon>Lichtheimiaceae</taxon>
        <taxon>Phascolomyces</taxon>
    </lineage>
</organism>
<keyword evidence="4" id="KW-0804">Transcription</keyword>
<feature type="region of interest" description="Disordered" evidence="6">
    <location>
        <begin position="85"/>
        <end position="122"/>
    </location>
</feature>
<keyword evidence="3" id="KW-0805">Transcription regulation</keyword>
<accession>A0AAD5K5K6</accession>
<dbReference type="InterPro" id="IPR036864">
    <property type="entry name" value="Zn2-C6_fun-type_DNA-bd_sf"/>
</dbReference>
<dbReference type="SUPFAM" id="SSF57701">
    <property type="entry name" value="Zn2/Cys6 DNA-binding domain"/>
    <property type="match status" value="1"/>
</dbReference>
<dbReference type="GO" id="GO:0005634">
    <property type="term" value="C:nucleus"/>
    <property type="evidence" value="ECO:0007669"/>
    <property type="project" value="UniProtKB-SubCell"/>
</dbReference>
<name>A0AAD5K5K6_9FUNG</name>